<dbReference type="AlphaFoldDB" id="B0E3S5"/>
<organism evidence="2">
    <name type="scientific">Laccaria bicolor (strain S238N-H82 / ATCC MYA-4686)</name>
    <name type="common">Bicoloured deceiver</name>
    <name type="synonym">Laccaria laccata var. bicolor</name>
    <dbReference type="NCBI Taxonomy" id="486041"/>
    <lineage>
        <taxon>Eukaryota</taxon>
        <taxon>Fungi</taxon>
        <taxon>Dikarya</taxon>
        <taxon>Basidiomycota</taxon>
        <taxon>Agaricomycotina</taxon>
        <taxon>Agaricomycetes</taxon>
        <taxon>Agaricomycetidae</taxon>
        <taxon>Agaricales</taxon>
        <taxon>Agaricineae</taxon>
        <taxon>Hydnangiaceae</taxon>
        <taxon>Laccaria</taxon>
    </lineage>
</organism>
<dbReference type="EMBL" id="DS547258">
    <property type="protein sequence ID" value="EDQ98506.1"/>
    <property type="molecule type" value="Genomic_DNA"/>
</dbReference>
<sequence>MNLCNHAPFVLIHDHPAFDSSRTLNSPCSRITYHSTPVGVSHARPYPRRRSVHLSTYLNL</sequence>
<dbReference type="Proteomes" id="UP000001194">
    <property type="component" value="Unassembled WGS sequence"/>
</dbReference>
<keyword evidence="2" id="KW-1185">Reference proteome</keyword>
<name>B0E3S5_LACBS</name>
<gene>
    <name evidence="1" type="ORF">LACBIDRAFT_299874</name>
</gene>
<evidence type="ECO:0000313" key="2">
    <source>
        <dbReference type="Proteomes" id="UP000001194"/>
    </source>
</evidence>
<reference evidence="1 2" key="1">
    <citation type="journal article" date="2008" name="Nature">
        <title>The genome of Laccaria bicolor provides insights into mycorrhizal symbiosis.</title>
        <authorList>
            <person name="Martin F."/>
            <person name="Aerts A."/>
            <person name="Ahren D."/>
            <person name="Brun A."/>
            <person name="Danchin E.G.J."/>
            <person name="Duchaussoy F."/>
            <person name="Gibon J."/>
            <person name="Kohler A."/>
            <person name="Lindquist E."/>
            <person name="Pereda V."/>
            <person name="Salamov A."/>
            <person name="Shapiro H.J."/>
            <person name="Wuyts J."/>
            <person name="Blaudez D."/>
            <person name="Buee M."/>
            <person name="Brokstein P."/>
            <person name="Canbaeck B."/>
            <person name="Cohen D."/>
            <person name="Courty P.E."/>
            <person name="Coutinho P.M."/>
            <person name="Delaruelle C."/>
            <person name="Detter J.C."/>
            <person name="Deveau A."/>
            <person name="DiFazio S."/>
            <person name="Duplessis S."/>
            <person name="Fraissinet-Tachet L."/>
            <person name="Lucic E."/>
            <person name="Frey-Klett P."/>
            <person name="Fourrey C."/>
            <person name="Feussner I."/>
            <person name="Gay G."/>
            <person name="Grimwood J."/>
            <person name="Hoegger P.J."/>
            <person name="Jain P."/>
            <person name="Kilaru S."/>
            <person name="Labbe J."/>
            <person name="Lin Y.C."/>
            <person name="Legue V."/>
            <person name="Le Tacon F."/>
            <person name="Marmeisse R."/>
            <person name="Melayah D."/>
            <person name="Montanini B."/>
            <person name="Muratet M."/>
            <person name="Nehls U."/>
            <person name="Niculita-Hirzel H."/>
            <person name="Oudot-Le Secq M.P."/>
            <person name="Peter M."/>
            <person name="Quesneville H."/>
            <person name="Rajashekar B."/>
            <person name="Reich M."/>
            <person name="Rouhier N."/>
            <person name="Schmutz J."/>
            <person name="Yin T."/>
            <person name="Chalot M."/>
            <person name="Henrissat B."/>
            <person name="Kuees U."/>
            <person name="Lucas S."/>
            <person name="Van de Peer Y."/>
            <person name="Podila G.K."/>
            <person name="Polle A."/>
            <person name="Pukkila P.J."/>
            <person name="Richardson P.M."/>
            <person name="Rouze P."/>
            <person name="Sanders I.R."/>
            <person name="Stajich J.E."/>
            <person name="Tunlid A."/>
            <person name="Tuskan G."/>
            <person name="Grigoriev I.V."/>
        </authorList>
    </citation>
    <scope>NUCLEOTIDE SEQUENCE [LARGE SCALE GENOMIC DNA]</scope>
    <source>
        <strain evidence="2">S238N-H82 / ATCC MYA-4686</strain>
    </source>
</reference>
<accession>B0E3S5</accession>
<dbReference type="KEGG" id="lbc:LACBIDRAFT_299874"/>
<proteinExistence type="predicted"/>
<protein>
    <submittedName>
        <fullName evidence="1">Predicted protein</fullName>
    </submittedName>
</protein>
<dbReference type="OrthoDB" id="10534103at2759"/>
<dbReference type="InParanoid" id="B0E3S5"/>
<dbReference type="RefSeq" id="XP_001890844.1">
    <property type="nucleotide sequence ID" value="XM_001890809.1"/>
</dbReference>
<evidence type="ECO:0000313" key="1">
    <source>
        <dbReference type="EMBL" id="EDQ98506.1"/>
    </source>
</evidence>
<dbReference type="GeneID" id="6086500"/>
<dbReference type="HOGENOM" id="CLU_2942179_0_0_1"/>